<name>A0A0K2UN21_LEPSM</name>
<sequence>MKRDEAQRLKSQNLFLAQGKPSKNKSSIFGMIWRPAKEQSEISSYIIRDYGLRTSICIH</sequence>
<accession>A0A0K2UN21</accession>
<dbReference type="AlphaFoldDB" id="A0A0K2UN21"/>
<dbReference type="EMBL" id="HACA01021775">
    <property type="protein sequence ID" value="CDW39136.1"/>
    <property type="molecule type" value="Transcribed_RNA"/>
</dbReference>
<evidence type="ECO:0000313" key="1">
    <source>
        <dbReference type="EMBL" id="CDW39136.1"/>
    </source>
</evidence>
<protein>
    <submittedName>
        <fullName evidence="1">Uncharacterized protein</fullName>
    </submittedName>
</protein>
<proteinExistence type="predicted"/>
<reference evidence="1" key="1">
    <citation type="submission" date="2014-05" db="EMBL/GenBank/DDBJ databases">
        <authorList>
            <person name="Chronopoulou M."/>
        </authorList>
    </citation>
    <scope>NUCLEOTIDE SEQUENCE</scope>
    <source>
        <tissue evidence="1">Whole organism</tissue>
    </source>
</reference>
<organism evidence="1">
    <name type="scientific">Lepeophtheirus salmonis</name>
    <name type="common">Salmon louse</name>
    <name type="synonym">Caligus salmonis</name>
    <dbReference type="NCBI Taxonomy" id="72036"/>
    <lineage>
        <taxon>Eukaryota</taxon>
        <taxon>Metazoa</taxon>
        <taxon>Ecdysozoa</taxon>
        <taxon>Arthropoda</taxon>
        <taxon>Crustacea</taxon>
        <taxon>Multicrustacea</taxon>
        <taxon>Hexanauplia</taxon>
        <taxon>Copepoda</taxon>
        <taxon>Siphonostomatoida</taxon>
        <taxon>Caligidae</taxon>
        <taxon>Lepeophtheirus</taxon>
    </lineage>
</organism>